<reference evidence="1 2" key="1">
    <citation type="journal article" date="2021" name="Int. J. Syst. Evol. Microbiol.">
        <title>Reticulibacter mediterranei gen. nov., sp. nov., within the new family Reticulibacteraceae fam. nov., and Ktedonospora formicarum gen. nov., sp. nov., Ktedonobacter robiniae sp. nov., Dictyobacter formicarum sp. nov. and Dictyobacter arantiisoli sp. nov., belonging to the class Ktedonobacteria.</title>
        <authorList>
            <person name="Yabe S."/>
            <person name="Zheng Y."/>
            <person name="Wang C.M."/>
            <person name="Sakai Y."/>
            <person name="Abe K."/>
            <person name="Yokota A."/>
            <person name="Donadio S."/>
            <person name="Cavaletti L."/>
            <person name="Monciardini P."/>
        </authorList>
    </citation>
    <scope>NUCLEOTIDE SEQUENCE [LARGE SCALE GENOMIC DNA]</scope>
    <source>
        <strain evidence="1 2">SOSP1-9</strain>
    </source>
</reference>
<name>A0ABQ3VIU1_9CHLR</name>
<dbReference type="Pfam" id="PF24684">
    <property type="entry name" value="Vgb_lyase"/>
    <property type="match status" value="1"/>
</dbReference>
<evidence type="ECO:0000313" key="2">
    <source>
        <dbReference type="Proteomes" id="UP000635565"/>
    </source>
</evidence>
<dbReference type="EMBL" id="BNJJ01000011">
    <property type="protein sequence ID" value="GHO86120.1"/>
    <property type="molecule type" value="Genomic_DNA"/>
</dbReference>
<dbReference type="PANTHER" id="PTHR40274">
    <property type="entry name" value="VIRGINIAMYCIN B LYASE"/>
    <property type="match status" value="1"/>
</dbReference>
<keyword evidence="2" id="KW-1185">Reference proteome</keyword>
<dbReference type="SUPFAM" id="SSF101898">
    <property type="entry name" value="NHL repeat"/>
    <property type="match status" value="1"/>
</dbReference>
<dbReference type="InterPro" id="IPR051344">
    <property type="entry name" value="Vgb"/>
</dbReference>
<evidence type="ECO:0000313" key="1">
    <source>
        <dbReference type="EMBL" id="GHO86120.1"/>
    </source>
</evidence>
<dbReference type="Gene3D" id="2.130.10.10">
    <property type="entry name" value="YVTN repeat-like/Quinoprotein amine dehydrogenase"/>
    <property type="match status" value="1"/>
</dbReference>
<gene>
    <name evidence="1" type="ORF">KSZ_41260</name>
</gene>
<organism evidence="1 2">
    <name type="scientific">Dictyobacter formicarum</name>
    <dbReference type="NCBI Taxonomy" id="2778368"/>
    <lineage>
        <taxon>Bacteria</taxon>
        <taxon>Bacillati</taxon>
        <taxon>Chloroflexota</taxon>
        <taxon>Ktedonobacteria</taxon>
        <taxon>Ktedonobacterales</taxon>
        <taxon>Dictyobacteraceae</taxon>
        <taxon>Dictyobacter</taxon>
    </lineage>
</organism>
<proteinExistence type="predicted"/>
<dbReference type="SUPFAM" id="SSF63829">
    <property type="entry name" value="Calcium-dependent phosphotriesterase"/>
    <property type="match status" value="1"/>
</dbReference>
<dbReference type="Proteomes" id="UP000635565">
    <property type="component" value="Unassembled WGS sequence"/>
</dbReference>
<sequence>MAHTYSKKMVSIYKRLPAWSVALLVGILLLTSSCRDTSTTPTDNHASQQAQTTLNQAHGSFNEYPLPQDKSGVMRPAVDSRGRVWFGEMGQNYLASFDPQSKTFEQLKTPHGKAGIMGVIVAPDNTIWYAEQYANYIGHYNPANKHFDTYALPTITTPDPNNSKQLLNLPVAPNELLLDRQGNIWFTEMNADAIGKLDIKTGKFIHYPLSNPRTVQKLSPYGIALDKRRNIWFTNSGTNTIGQLDPASGVLRFYTPPTPAGQDPPSLMEIVSDPSGMLWISTFNTNKLIQFNPHTESFTAYAAPITGRGIPGIYGLLATSPNDIWATVSASNAIAHFDIKTKTFKYYPIPSPNCTPLGISQGPNKSFWFTESATNQIGVLNP</sequence>
<dbReference type="PROSITE" id="PS51257">
    <property type="entry name" value="PROKAR_LIPOPROTEIN"/>
    <property type="match status" value="1"/>
</dbReference>
<evidence type="ECO:0008006" key="3">
    <source>
        <dbReference type="Google" id="ProtNLM"/>
    </source>
</evidence>
<accession>A0ABQ3VIU1</accession>
<comment type="caution">
    <text evidence="1">The sequence shown here is derived from an EMBL/GenBank/DDBJ whole genome shotgun (WGS) entry which is preliminary data.</text>
</comment>
<dbReference type="PANTHER" id="PTHR40274:SF3">
    <property type="entry name" value="VIRGINIAMYCIN B LYASE"/>
    <property type="match status" value="1"/>
</dbReference>
<dbReference type="InterPro" id="IPR015943">
    <property type="entry name" value="WD40/YVTN_repeat-like_dom_sf"/>
</dbReference>
<protein>
    <recommendedName>
        <fullName evidence="3">SMP-30/Gluconolactonase/LRE-like region domain-containing protein</fullName>
    </recommendedName>
</protein>
<dbReference type="RefSeq" id="WP_201363771.1">
    <property type="nucleotide sequence ID" value="NZ_BNJJ01000011.1"/>
</dbReference>